<feature type="region of interest" description="Disordered" evidence="1">
    <location>
        <begin position="1"/>
        <end position="31"/>
    </location>
</feature>
<name>A0A8E2ASL3_9APHY</name>
<reference evidence="2 3" key="1">
    <citation type="submission" date="2016-07" db="EMBL/GenBank/DDBJ databases">
        <title>Draft genome of the white-rot fungus Obba rivulosa 3A-2.</title>
        <authorList>
            <consortium name="DOE Joint Genome Institute"/>
            <person name="Miettinen O."/>
            <person name="Riley R."/>
            <person name="Acob R."/>
            <person name="Barry K."/>
            <person name="Cullen D."/>
            <person name="De Vries R."/>
            <person name="Hainaut M."/>
            <person name="Hatakka A."/>
            <person name="Henrissat B."/>
            <person name="Hilden K."/>
            <person name="Kuo R."/>
            <person name="Labutti K."/>
            <person name="Lipzen A."/>
            <person name="Makela M.R."/>
            <person name="Sandor L."/>
            <person name="Spatafora J.W."/>
            <person name="Grigoriev I.V."/>
            <person name="Hibbett D.S."/>
        </authorList>
    </citation>
    <scope>NUCLEOTIDE SEQUENCE [LARGE SCALE GENOMIC DNA]</scope>
    <source>
        <strain evidence="2 3">3A-2</strain>
    </source>
</reference>
<dbReference type="AlphaFoldDB" id="A0A8E2ASL3"/>
<organism evidence="2 3">
    <name type="scientific">Obba rivulosa</name>
    <dbReference type="NCBI Taxonomy" id="1052685"/>
    <lineage>
        <taxon>Eukaryota</taxon>
        <taxon>Fungi</taxon>
        <taxon>Dikarya</taxon>
        <taxon>Basidiomycota</taxon>
        <taxon>Agaricomycotina</taxon>
        <taxon>Agaricomycetes</taxon>
        <taxon>Polyporales</taxon>
        <taxon>Gelatoporiaceae</taxon>
        <taxon>Obba</taxon>
    </lineage>
</organism>
<proteinExistence type="predicted"/>
<protein>
    <submittedName>
        <fullName evidence="2">Uncharacterized protein</fullName>
    </submittedName>
</protein>
<keyword evidence="3" id="KW-1185">Reference proteome</keyword>
<sequence>MHQAEPATDFPNLDNIHKRQRQSARHNPPESSAKARQVMLLVFASESQLFCRLENATDLENLPRLKECKRSAVTMSHALLCDCIPTWIATACHTLSAISRCYVRWRHSGSGCVGFAVGTRTLMHIRQAPLFSNPSPRPLTSSIMRSAVRCIRVLDAFLGNLPMHRRSRCKSAAVVHEDDQARGVDTSLYLLVTARNRWYTDRGGG</sequence>
<gene>
    <name evidence="2" type="ORF">OBBRIDRAFT_84506</name>
</gene>
<evidence type="ECO:0000313" key="3">
    <source>
        <dbReference type="Proteomes" id="UP000250043"/>
    </source>
</evidence>
<dbReference type="EMBL" id="KV722450">
    <property type="protein sequence ID" value="OCH88549.1"/>
    <property type="molecule type" value="Genomic_DNA"/>
</dbReference>
<evidence type="ECO:0000256" key="1">
    <source>
        <dbReference type="SAM" id="MobiDB-lite"/>
    </source>
</evidence>
<dbReference type="Proteomes" id="UP000250043">
    <property type="component" value="Unassembled WGS sequence"/>
</dbReference>
<accession>A0A8E2ASL3</accession>
<evidence type="ECO:0000313" key="2">
    <source>
        <dbReference type="EMBL" id="OCH88549.1"/>
    </source>
</evidence>